<protein>
    <submittedName>
        <fullName evidence="1">Uncharacterized protein</fullName>
    </submittedName>
</protein>
<dbReference type="Proteomes" id="UP000719412">
    <property type="component" value="Unassembled WGS sequence"/>
</dbReference>
<gene>
    <name evidence="1" type="ORF">GEV33_002981</name>
</gene>
<organism evidence="1 2">
    <name type="scientific">Tenebrio molitor</name>
    <name type="common">Yellow mealworm beetle</name>
    <dbReference type="NCBI Taxonomy" id="7067"/>
    <lineage>
        <taxon>Eukaryota</taxon>
        <taxon>Metazoa</taxon>
        <taxon>Ecdysozoa</taxon>
        <taxon>Arthropoda</taxon>
        <taxon>Hexapoda</taxon>
        <taxon>Insecta</taxon>
        <taxon>Pterygota</taxon>
        <taxon>Neoptera</taxon>
        <taxon>Endopterygota</taxon>
        <taxon>Coleoptera</taxon>
        <taxon>Polyphaga</taxon>
        <taxon>Cucujiformia</taxon>
        <taxon>Tenebrionidae</taxon>
        <taxon>Tenebrio</taxon>
    </lineage>
</organism>
<keyword evidence="2" id="KW-1185">Reference proteome</keyword>
<dbReference type="EMBL" id="JABDTM020013636">
    <property type="protein sequence ID" value="KAH0819810.1"/>
    <property type="molecule type" value="Genomic_DNA"/>
</dbReference>
<accession>A0A8J6HS82</accession>
<name>A0A8J6HS82_TENMO</name>
<comment type="caution">
    <text evidence="1">The sequence shown here is derived from an EMBL/GenBank/DDBJ whole genome shotgun (WGS) entry which is preliminary data.</text>
</comment>
<evidence type="ECO:0000313" key="1">
    <source>
        <dbReference type="EMBL" id="KAH0819810.1"/>
    </source>
</evidence>
<sequence length="136" mass="15116">MTKILIKGRWNLNNPAVHPLSPRVGIVPQELILFGGAVSTETLKLLPEFYLNATSRGGGQLLDRLSIYREYSFTGVGICRVQAALTAPTSYRFYFPGLRVQGDAPSEQLTPDLQMSRSRLVTSREGNPPERAYTFT</sequence>
<reference evidence="1" key="2">
    <citation type="submission" date="2021-08" db="EMBL/GenBank/DDBJ databases">
        <authorList>
            <person name="Eriksson T."/>
        </authorList>
    </citation>
    <scope>NUCLEOTIDE SEQUENCE</scope>
    <source>
        <strain evidence="1">Stoneville</strain>
        <tissue evidence="1">Whole head</tissue>
    </source>
</reference>
<reference evidence="1" key="1">
    <citation type="journal article" date="2020" name="J Insects Food Feed">
        <title>The yellow mealworm (Tenebrio molitor) genome: a resource for the emerging insects as food and feed industry.</title>
        <authorList>
            <person name="Eriksson T."/>
            <person name="Andere A."/>
            <person name="Kelstrup H."/>
            <person name="Emery V."/>
            <person name="Picard C."/>
        </authorList>
    </citation>
    <scope>NUCLEOTIDE SEQUENCE</scope>
    <source>
        <strain evidence="1">Stoneville</strain>
        <tissue evidence="1">Whole head</tissue>
    </source>
</reference>
<dbReference type="AlphaFoldDB" id="A0A8J6HS82"/>
<evidence type="ECO:0000313" key="2">
    <source>
        <dbReference type="Proteomes" id="UP000719412"/>
    </source>
</evidence>
<proteinExistence type="predicted"/>